<keyword evidence="6 7" id="KW-0030">Aminoacyl-tRNA synthetase</keyword>
<dbReference type="Gene3D" id="3.40.50.620">
    <property type="entry name" value="HUPs"/>
    <property type="match status" value="2"/>
</dbReference>
<evidence type="ECO:0000313" key="11">
    <source>
        <dbReference type="EMBL" id="OGI86082.1"/>
    </source>
</evidence>
<gene>
    <name evidence="7" type="primary">gltX</name>
    <name evidence="11" type="ORF">A3A05_01550</name>
</gene>
<dbReference type="Gene3D" id="1.10.1160.10">
    <property type="entry name" value="Glutamyl-trna Synthetase, Domain 2"/>
    <property type="match status" value="1"/>
</dbReference>
<feature type="short sequence motif" description="'HIGH' region" evidence="7">
    <location>
        <begin position="11"/>
        <end position="21"/>
    </location>
</feature>
<evidence type="ECO:0000259" key="9">
    <source>
        <dbReference type="Pfam" id="PF00749"/>
    </source>
</evidence>
<dbReference type="InterPro" id="IPR000924">
    <property type="entry name" value="Glu/Gln-tRNA-synth"/>
</dbReference>
<dbReference type="PRINTS" id="PR00987">
    <property type="entry name" value="TRNASYNTHGLU"/>
</dbReference>
<dbReference type="InterPro" id="IPR014729">
    <property type="entry name" value="Rossmann-like_a/b/a_fold"/>
</dbReference>
<evidence type="ECO:0000256" key="7">
    <source>
        <dbReference type="HAMAP-Rule" id="MF_00022"/>
    </source>
</evidence>
<keyword evidence="4 7" id="KW-0067">ATP-binding</keyword>
<evidence type="ECO:0000259" key="10">
    <source>
        <dbReference type="Pfam" id="PF19269"/>
    </source>
</evidence>
<proteinExistence type="inferred from homology"/>
<name>A0A1F6WW30_9BACT</name>
<comment type="subcellular location">
    <subcellularLocation>
        <location evidence="7">Cytoplasm</location>
    </subcellularLocation>
</comment>
<dbReference type="AlphaFoldDB" id="A0A1F6WW30"/>
<dbReference type="InterPro" id="IPR004527">
    <property type="entry name" value="Glu-tRNA-ligase_bac/mito"/>
</dbReference>
<evidence type="ECO:0000256" key="4">
    <source>
        <dbReference type="ARBA" id="ARBA00022840"/>
    </source>
</evidence>
<dbReference type="CDD" id="cd00808">
    <property type="entry name" value="GluRS_core"/>
    <property type="match status" value="1"/>
</dbReference>
<evidence type="ECO:0000256" key="2">
    <source>
        <dbReference type="ARBA" id="ARBA00022598"/>
    </source>
</evidence>
<dbReference type="EC" id="6.1.1.17" evidence="7"/>
<evidence type="ECO:0000256" key="1">
    <source>
        <dbReference type="ARBA" id="ARBA00007894"/>
    </source>
</evidence>
<keyword evidence="2 7" id="KW-0436">Ligase</keyword>
<feature type="coiled-coil region" evidence="8">
    <location>
        <begin position="364"/>
        <end position="391"/>
    </location>
</feature>
<dbReference type="InterPro" id="IPR033910">
    <property type="entry name" value="GluRS_core"/>
</dbReference>
<dbReference type="STRING" id="1801774.A3A05_01550"/>
<dbReference type="Pfam" id="PF19269">
    <property type="entry name" value="Anticodon_2"/>
    <property type="match status" value="1"/>
</dbReference>
<dbReference type="GO" id="GO:0004818">
    <property type="term" value="F:glutamate-tRNA ligase activity"/>
    <property type="evidence" value="ECO:0007669"/>
    <property type="project" value="UniProtKB-UniRule"/>
</dbReference>
<dbReference type="InterPro" id="IPR020751">
    <property type="entry name" value="aa-tRNA-synth_I_codon-bd_sub2"/>
</dbReference>
<dbReference type="GO" id="GO:0000049">
    <property type="term" value="F:tRNA binding"/>
    <property type="evidence" value="ECO:0007669"/>
    <property type="project" value="InterPro"/>
</dbReference>
<dbReference type="GO" id="GO:0005524">
    <property type="term" value="F:ATP binding"/>
    <property type="evidence" value="ECO:0007669"/>
    <property type="project" value="UniProtKB-UniRule"/>
</dbReference>
<feature type="domain" description="Glutamyl/glutaminyl-tRNA synthetase class Ib catalytic" evidence="9">
    <location>
        <begin position="104"/>
        <end position="278"/>
    </location>
</feature>
<dbReference type="GO" id="GO:0008270">
    <property type="term" value="F:zinc ion binding"/>
    <property type="evidence" value="ECO:0007669"/>
    <property type="project" value="InterPro"/>
</dbReference>
<keyword evidence="7" id="KW-0963">Cytoplasm</keyword>
<dbReference type="Gene3D" id="1.10.10.350">
    <property type="match status" value="1"/>
</dbReference>
<dbReference type="SUPFAM" id="SSF48163">
    <property type="entry name" value="An anticodon-binding domain of class I aminoacyl-tRNA synthetases"/>
    <property type="match status" value="1"/>
</dbReference>
<dbReference type="InterPro" id="IPR020061">
    <property type="entry name" value="Glu_tRNA_lig_a-bdl"/>
</dbReference>
<dbReference type="InterPro" id="IPR049940">
    <property type="entry name" value="GluQ/Sye"/>
</dbReference>
<feature type="short sequence motif" description="'KMSKS' region" evidence="7">
    <location>
        <begin position="209"/>
        <end position="213"/>
    </location>
</feature>
<protein>
    <recommendedName>
        <fullName evidence="7">Glutamate--tRNA ligase</fullName>
        <ecNumber evidence="7">6.1.1.17</ecNumber>
    </recommendedName>
    <alternativeName>
        <fullName evidence="7">Glutamyl-tRNA synthetase</fullName>
        <shortName evidence="7">GluRS</shortName>
    </alternativeName>
</protein>
<dbReference type="HAMAP" id="MF_00022">
    <property type="entry name" value="Glu_tRNA_synth_type1"/>
    <property type="match status" value="1"/>
</dbReference>
<dbReference type="SUPFAM" id="SSF52374">
    <property type="entry name" value="Nucleotidylyl transferase"/>
    <property type="match status" value="1"/>
</dbReference>
<keyword evidence="8" id="KW-0175">Coiled coil</keyword>
<evidence type="ECO:0000256" key="8">
    <source>
        <dbReference type="SAM" id="Coils"/>
    </source>
</evidence>
<dbReference type="Pfam" id="PF00749">
    <property type="entry name" value="tRNA-synt_1c"/>
    <property type="match status" value="1"/>
</dbReference>
<dbReference type="InterPro" id="IPR020058">
    <property type="entry name" value="Glu/Gln-tRNA-synth_Ib_cat-dom"/>
</dbReference>
<dbReference type="Gene3D" id="3.90.800.10">
    <property type="entry name" value="Glutamyl-tRNA Synthetase, Domain 3"/>
    <property type="match status" value="1"/>
</dbReference>
<comment type="function">
    <text evidence="7">Catalyzes the attachment of glutamate to tRNA(Glu) in a two-step reaction: glutamate is first activated by ATP to form Glu-AMP and then transferred to the acceptor end of tRNA(Glu).</text>
</comment>
<evidence type="ECO:0000256" key="3">
    <source>
        <dbReference type="ARBA" id="ARBA00022741"/>
    </source>
</evidence>
<accession>A0A1F6WW30</accession>
<keyword evidence="5 7" id="KW-0648">Protein biosynthesis</keyword>
<evidence type="ECO:0000313" key="12">
    <source>
        <dbReference type="Proteomes" id="UP000176187"/>
    </source>
</evidence>
<comment type="caution">
    <text evidence="11">The sequence shown here is derived from an EMBL/GenBank/DDBJ whole genome shotgun (WGS) entry which is preliminary data.</text>
</comment>
<dbReference type="PANTHER" id="PTHR43311:SF2">
    <property type="entry name" value="GLUTAMATE--TRNA LIGASE, MITOCHONDRIAL-RELATED"/>
    <property type="match status" value="1"/>
</dbReference>
<dbReference type="NCBIfam" id="TIGR00464">
    <property type="entry name" value="gltX_bact"/>
    <property type="match status" value="1"/>
</dbReference>
<sequence length="445" mass="51576">MQEKVITRMPPSPTGLFHIGSVRTALYNYLYAKQNGGKFILRIEDTDRERSKKEFEDNITESFKWLKMPYGEFYRQSERTEIYKKYLKNLLDQKIIYVSKEEPKEEGERGEVIRFKNPNKKIKWNDLVLGEIEFDTTDLEDFVIAKDLETPLYHFAVVVDDMEMGVTHIIRGQDHISNTPRQILILEALGGERPQYAHIPLILGADKSKLSKRHGAVSALEYREQGYLPEALLNFVALIGWNPGNDREIFTLDELVKEFSLKKVQKSGGVFNIEKLDWINKEHIKLLPKEEIEKNILAWLKPACAGFRENTQNEKIFPKLIPIIEERISKWGDIKDMIERGELRFFFEAPNYDKLKLIFKNTPAEKIKHNLELARKALENLDENNFETEEIKNTLMLIADNLGSRGELLHPVRYALSGADKSPDPFIIASILGKNETLSRLQKAI</sequence>
<comment type="similarity">
    <text evidence="1 7">Belongs to the class-I aminoacyl-tRNA synthetase family. Glutamate--tRNA ligase type 1 subfamily.</text>
</comment>
<reference evidence="11 12" key="1">
    <citation type="journal article" date="2016" name="Nat. Commun.">
        <title>Thousands of microbial genomes shed light on interconnected biogeochemical processes in an aquifer system.</title>
        <authorList>
            <person name="Anantharaman K."/>
            <person name="Brown C.T."/>
            <person name="Hug L.A."/>
            <person name="Sharon I."/>
            <person name="Castelle C.J."/>
            <person name="Probst A.J."/>
            <person name="Thomas B.C."/>
            <person name="Singh A."/>
            <person name="Wilkins M.J."/>
            <person name="Karaoz U."/>
            <person name="Brodie E.L."/>
            <person name="Williams K.H."/>
            <person name="Hubbard S.S."/>
            <person name="Banfield J.F."/>
        </authorList>
    </citation>
    <scope>NUCLEOTIDE SEQUENCE [LARGE SCALE GENOMIC DNA]</scope>
</reference>
<evidence type="ECO:0000256" key="6">
    <source>
        <dbReference type="ARBA" id="ARBA00023146"/>
    </source>
</evidence>
<dbReference type="GO" id="GO:0005829">
    <property type="term" value="C:cytosol"/>
    <property type="evidence" value="ECO:0007669"/>
    <property type="project" value="TreeGrafter"/>
</dbReference>
<dbReference type="InterPro" id="IPR008925">
    <property type="entry name" value="aa_tRNA-synth_I_cd-bd_sf"/>
</dbReference>
<comment type="subunit">
    <text evidence="7">Monomer.</text>
</comment>
<evidence type="ECO:0000256" key="5">
    <source>
        <dbReference type="ARBA" id="ARBA00022917"/>
    </source>
</evidence>
<dbReference type="GO" id="GO:0006424">
    <property type="term" value="P:glutamyl-tRNA aminoacylation"/>
    <property type="evidence" value="ECO:0007669"/>
    <property type="project" value="UniProtKB-UniRule"/>
</dbReference>
<dbReference type="Proteomes" id="UP000176187">
    <property type="component" value="Unassembled WGS sequence"/>
</dbReference>
<comment type="catalytic activity">
    <reaction evidence="7">
        <text>tRNA(Glu) + L-glutamate + ATP = L-glutamyl-tRNA(Glu) + AMP + diphosphate</text>
        <dbReference type="Rhea" id="RHEA:23540"/>
        <dbReference type="Rhea" id="RHEA-COMP:9663"/>
        <dbReference type="Rhea" id="RHEA-COMP:9680"/>
        <dbReference type="ChEBI" id="CHEBI:29985"/>
        <dbReference type="ChEBI" id="CHEBI:30616"/>
        <dbReference type="ChEBI" id="CHEBI:33019"/>
        <dbReference type="ChEBI" id="CHEBI:78442"/>
        <dbReference type="ChEBI" id="CHEBI:78520"/>
        <dbReference type="ChEBI" id="CHEBI:456215"/>
        <dbReference type="EC" id="6.1.1.17"/>
    </reaction>
</comment>
<feature type="domain" description="Aminoacyl-tRNA synthetase class I anticodon-binding" evidence="10">
    <location>
        <begin position="300"/>
        <end position="445"/>
    </location>
</feature>
<dbReference type="InterPro" id="IPR045462">
    <property type="entry name" value="aa-tRNA-synth_I_cd-bd"/>
</dbReference>
<dbReference type="PANTHER" id="PTHR43311">
    <property type="entry name" value="GLUTAMATE--TRNA LIGASE"/>
    <property type="match status" value="1"/>
</dbReference>
<feature type="binding site" evidence="7">
    <location>
        <position position="212"/>
    </location>
    <ligand>
        <name>ATP</name>
        <dbReference type="ChEBI" id="CHEBI:30616"/>
    </ligand>
</feature>
<organism evidence="11 12">
    <name type="scientific">Candidatus Nomurabacteria bacterium RIFCSPLOWO2_01_FULL_41_12</name>
    <dbReference type="NCBI Taxonomy" id="1801774"/>
    <lineage>
        <taxon>Bacteria</taxon>
        <taxon>Candidatus Nomuraibacteriota</taxon>
    </lineage>
</organism>
<comment type="caution">
    <text evidence="7">Lacks conserved residue(s) required for the propagation of feature annotation.</text>
</comment>
<dbReference type="EMBL" id="MFUY01000015">
    <property type="protein sequence ID" value="OGI86082.1"/>
    <property type="molecule type" value="Genomic_DNA"/>
</dbReference>
<keyword evidence="3 7" id="KW-0547">Nucleotide-binding</keyword>